<comment type="caution">
    <text evidence="1">The sequence shown here is derived from an EMBL/GenBank/DDBJ whole genome shotgun (WGS) entry which is preliminary data.</text>
</comment>
<proteinExistence type="predicted"/>
<evidence type="ECO:0000313" key="2">
    <source>
        <dbReference type="Proteomes" id="UP001314229"/>
    </source>
</evidence>
<dbReference type="InterPro" id="IPR012337">
    <property type="entry name" value="RNaseH-like_sf"/>
</dbReference>
<name>A0AAV1QJ50_SCOSC</name>
<dbReference type="SUPFAM" id="SSF53098">
    <property type="entry name" value="Ribonuclease H-like"/>
    <property type="match status" value="1"/>
</dbReference>
<dbReference type="PANTHER" id="PTHR47501:SF7">
    <property type="entry name" value="TRANSPOSASE"/>
    <property type="match status" value="1"/>
</dbReference>
<dbReference type="PANTHER" id="PTHR47501">
    <property type="entry name" value="TRANSPOSASE-RELATED"/>
    <property type="match status" value="1"/>
</dbReference>
<keyword evidence="2" id="KW-1185">Reference proteome</keyword>
<dbReference type="Proteomes" id="UP001314229">
    <property type="component" value="Unassembled WGS sequence"/>
</dbReference>
<gene>
    <name evidence="1" type="ORF">FSCOSCO3_A007040</name>
</gene>
<protein>
    <submittedName>
        <fullName evidence="1">Uncharacterized protein LOC120924995</fullName>
    </submittedName>
</protein>
<organism evidence="1 2">
    <name type="scientific">Scomber scombrus</name>
    <name type="common">Atlantic mackerel</name>
    <name type="synonym">Scomber vernalis</name>
    <dbReference type="NCBI Taxonomy" id="13677"/>
    <lineage>
        <taxon>Eukaryota</taxon>
        <taxon>Metazoa</taxon>
        <taxon>Chordata</taxon>
        <taxon>Craniata</taxon>
        <taxon>Vertebrata</taxon>
        <taxon>Euteleostomi</taxon>
        <taxon>Actinopterygii</taxon>
        <taxon>Neopterygii</taxon>
        <taxon>Teleostei</taxon>
        <taxon>Neoteleostei</taxon>
        <taxon>Acanthomorphata</taxon>
        <taxon>Pelagiaria</taxon>
        <taxon>Scombriformes</taxon>
        <taxon>Scombridae</taxon>
        <taxon>Scomber</taxon>
    </lineage>
</organism>
<reference evidence="1 2" key="1">
    <citation type="submission" date="2024-01" db="EMBL/GenBank/DDBJ databases">
        <authorList>
            <person name="Alioto T."/>
            <person name="Alioto T."/>
            <person name="Gomez Garrido J."/>
        </authorList>
    </citation>
    <scope>NUCLEOTIDE SEQUENCE [LARGE SCALE GENOMIC DNA]</scope>
</reference>
<accession>A0AAV1QJ50</accession>
<evidence type="ECO:0000313" key="1">
    <source>
        <dbReference type="EMBL" id="CAK6983563.1"/>
    </source>
</evidence>
<sequence>MERGKAALVFPRFKGCHTYDKIALELEHIHSSYGISHKITQTVTDNGSNFVKAFKMYQPIEEEDSEDDEEVVIFTDISDVLPHSGEAAAAANATLPPHQRCASHTLNLISCTDVDKWLLSKPQIKAVYRSATTKCTGLLNKASQSIVAAETTSSQKS</sequence>
<dbReference type="AlphaFoldDB" id="A0AAV1QJ50"/>
<dbReference type="EMBL" id="CAWUFR010001370">
    <property type="protein sequence ID" value="CAK6983563.1"/>
    <property type="molecule type" value="Genomic_DNA"/>
</dbReference>